<gene>
    <name evidence="2" type="ORF">IFM89_035733</name>
</gene>
<dbReference type="AlphaFoldDB" id="A0A835H1C6"/>
<proteinExistence type="predicted"/>
<dbReference type="GO" id="GO:0008541">
    <property type="term" value="C:proteasome regulatory particle, lid subcomplex"/>
    <property type="evidence" value="ECO:0007669"/>
    <property type="project" value="TreeGrafter"/>
</dbReference>
<dbReference type="GO" id="GO:0005829">
    <property type="term" value="C:cytosol"/>
    <property type="evidence" value="ECO:0007669"/>
    <property type="project" value="TreeGrafter"/>
</dbReference>
<comment type="caution">
    <text evidence="2">The sequence shown here is derived from an EMBL/GenBank/DDBJ whole genome shotgun (WGS) entry which is preliminary data.</text>
</comment>
<sequence>VLDNLMNDGHKYTKMASPHQQEEEDEEMHGLIVPNIDDLPVSPPSSTDSNFVTYFTPNFINPVQGMLNMFIATLMDSQHESNPELAEWYTELADLYERKLWHQLILKLDQFISLHVFQAGNALIDKQLHYGI</sequence>
<reference evidence="2 3" key="1">
    <citation type="submission" date="2020-10" db="EMBL/GenBank/DDBJ databases">
        <title>The Coptis chinensis genome and diversification of protoberbering-type alkaloids.</title>
        <authorList>
            <person name="Wang B."/>
            <person name="Shu S."/>
            <person name="Song C."/>
            <person name="Liu Y."/>
        </authorList>
    </citation>
    <scope>NUCLEOTIDE SEQUENCE [LARGE SCALE GENOMIC DNA]</scope>
    <source>
        <strain evidence="2">HL-2020</strain>
        <tissue evidence="2">Leaf</tissue>
    </source>
</reference>
<dbReference type="EMBL" id="JADFTS010000009">
    <property type="protein sequence ID" value="KAF9590524.1"/>
    <property type="molecule type" value="Genomic_DNA"/>
</dbReference>
<accession>A0A835H1C6</accession>
<evidence type="ECO:0000313" key="2">
    <source>
        <dbReference type="EMBL" id="KAF9590524.1"/>
    </source>
</evidence>
<keyword evidence="3" id="KW-1185">Reference proteome</keyword>
<evidence type="ECO:0000313" key="3">
    <source>
        <dbReference type="Proteomes" id="UP000631114"/>
    </source>
</evidence>
<feature type="non-terminal residue" evidence="2">
    <location>
        <position position="1"/>
    </location>
</feature>
<dbReference type="GO" id="GO:0005198">
    <property type="term" value="F:structural molecule activity"/>
    <property type="evidence" value="ECO:0007669"/>
    <property type="project" value="TreeGrafter"/>
</dbReference>
<dbReference type="Proteomes" id="UP000631114">
    <property type="component" value="Unassembled WGS sequence"/>
</dbReference>
<dbReference type="PANTHER" id="PTHR10539:SF0">
    <property type="entry name" value="26S PROTEASOME NON-ATPASE REGULATORY SUBUNIT 13"/>
    <property type="match status" value="1"/>
</dbReference>
<evidence type="ECO:0000256" key="1">
    <source>
        <dbReference type="SAM" id="MobiDB-lite"/>
    </source>
</evidence>
<feature type="region of interest" description="Disordered" evidence="1">
    <location>
        <begin position="1"/>
        <end position="27"/>
    </location>
</feature>
<dbReference type="OrthoDB" id="1093at2759"/>
<protein>
    <submittedName>
        <fullName evidence="2">Uncharacterized protein</fullName>
    </submittedName>
</protein>
<dbReference type="GO" id="GO:0005634">
    <property type="term" value="C:nucleus"/>
    <property type="evidence" value="ECO:0007669"/>
    <property type="project" value="TreeGrafter"/>
</dbReference>
<organism evidence="2 3">
    <name type="scientific">Coptis chinensis</name>
    <dbReference type="NCBI Taxonomy" id="261450"/>
    <lineage>
        <taxon>Eukaryota</taxon>
        <taxon>Viridiplantae</taxon>
        <taxon>Streptophyta</taxon>
        <taxon>Embryophyta</taxon>
        <taxon>Tracheophyta</taxon>
        <taxon>Spermatophyta</taxon>
        <taxon>Magnoliopsida</taxon>
        <taxon>Ranunculales</taxon>
        <taxon>Ranunculaceae</taxon>
        <taxon>Coptidoideae</taxon>
        <taxon>Coptis</taxon>
    </lineage>
</organism>
<name>A0A835H1C6_9MAGN</name>
<dbReference type="GO" id="GO:0006511">
    <property type="term" value="P:ubiquitin-dependent protein catabolic process"/>
    <property type="evidence" value="ECO:0007669"/>
    <property type="project" value="TreeGrafter"/>
</dbReference>
<dbReference type="InterPro" id="IPR035298">
    <property type="entry name" value="PSMD13"/>
</dbReference>
<dbReference type="PANTHER" id="PTHR10539">
    <property type="entry name" value="26S PROTEASOME NON-ATPASE REGULATORY SUBUNIT 13"/>
    <property type="match status" value="1"/>
</dbReference>